<reference evidence="1 2" key="1">
    <citation type="submission" date="2019-06" db="EMBL/GenBank/DDBJ databases">
        <title>Cerasibacillus sp. nov., isolated from maize field.</title>
        <authorList>
            <person name="Lin S.-Y."/>
            <person name="Tsai C.-F."/>
            <person name="Young C.-C."/>
        </authorList>
    </citation>
    <scope>NUCLEOTIDE SEQUENCE [LARGE SCALE GENOMIC DNA]</scope>
    <source>
        <strain evidence="1 2">CC-CFT480</strain>
    </source>
</reference>
<dbReference type="InterPro" id="IPR025544">
    <property type="entry name" value="YhzD"/>
</dbReference>
<proteinExistence type="predicted"/>
<dbReference type="Pfam" id="PF14120">
    <property type="entry name" value="YhzD"/>
    <property type="match status" value="1"/>
</dbReference>
<dbReference type="Proteomes" id="UP000321574">
    <property type="component" value="Unassembled WGS sequence"/>
</dbReference>
<organism evidence="1 2">
    <name type="scientific">Cerasibacillus terrae</name>
    <dbReference type="NCBI Taxonomy" id="2498845"/>
    <lineage>
        <taxon>Bacteria</taxon>
        <taxon>Bacillati</taxon>
        <taxon>Bacillota</taxon>
        <taxon>Bacilli</taxon>
        <taxon>Bacillales</taxon>
        <taxon>Bacillaceae</taxon>
        <taxon>Cerasibacillus</taxon>
    </lineage>
</organism>
<accession>A0A5C8NQG1</accession>
<name>A0A5C8NQG1_9BACI</name>
<dbReference type="EMBL" id="VDUW01000006">
    <property type="protein sequence ID" value="TXL63979.1"/>
    <property type="molecule type" value="Genomic_DNA"/>
</dbReference>
<dbReference type="AlphaFoldDB" id="A0A5C8NQG1"/>
<keyword evidence="2" id="KW-1185">Reference proteome</keyword>
<protein>
    <recommendedName>
        <fullName evidence="3">YhzD-like protein</fullName>
    </recommendedName>
</protein>
<sequence>MKTYVLTVYEKNGENLLDETFEAADDEKAKEIGEKTLTEKGYQDHTYRCVSPDAKLLLFHS</sequence>
<dbReference type="RefSeq" id="WP_147667581.1">
    <property type="nucleotide sequence ID" value="NZ_VDUW01000006.1"/>
</dbReference>
<evidence type="ECO:0000313" key="2">
    <source>
        <dbReference type="Proteomes" id="UP000321574"/>
    </source>
</evidence>
<gene>
    <name evidence="1" type="ORF">FHP05_09820</name>
</gene>
<dbReference type="OrthoDB" id="2355652at2"/>
<comment type="caution">
    <text evidence="1">The sequence shown here is derived from an EMBL/GenBank/DDBJ whole genome shotgun (WGS) entry which is preliminary data.</text>
</comment>
<evidence type="ECO:0000313" key="1">
    <source>
        <dbReference type="EMBL" id="TXL63979.1"/>
    </source>
</evidence>
<evidence type="ECO:0008006" key="3">
    <source>
        <dbReference type="Google" id="ProtNLM"/>
    </source>
</evidence>